<evidence type="ECO:0000313" key="13">
    <source>
        <dbReference type="Proteomes" id="UP000424527"/>
    </source>
</evidence>
<evidence type="ECO:0000256" key="10">
    <source>
        <dbReference type="ARBA" id="ARBA00023242"/>
    </source>
</evidence>
<dbReference type="InterPro" id="IPR002999">
    <property type="entry name" value="Tudor"/>
</dbReference>
<dbReference type="InterPro" id="IPR001965">
    <property type="entry name" value="Znf_PHD"/>
</dbReference>
<dbReference type="GO" id="GO:0008270">
    <property type="term" value="F:zinc ion binding"/>
    <property type="evidence" value="ECO:0007669"/>
    <property type="project" value="UniProtKB-KW"/>
</dbReference>
<dbReference type="SUPFAM" id="SSF63748">
    <property type="entry name" value="Tudor/PWWP/MBT"/>
    <property type="match status" value="1"/>
</dbReference>
<dbReference type="GO" id="GO:0010468">
    <property type="term" value="P:regulation of gene expression"/>
    <property type="evidence" value="ECO:0007669"/>
    <property type="project" value="TreeGrafter"/>
</dbReference>
<evidence type="ECO:0000256" key="1">
    <source>
        <dbReference type="ARBA" id="ARBA00004123"/>
    </source>
</evidence>
<evidence type="ECO:0000313" key="12">
    <source>
        <dbReference type="EMBL" id="KAE8300085.1"/>
    </source>
</evidence>
<dbReference type="Gene3D" id="2.30.30.140">
    <property type="match status" value="2"/>
</dbReference>
<name>A0A6G0J8I5_LARCR</name>
<dbReference type="GO" id="GO:0008168">
    <property type="term" value="F:methyltransferase activity"/>
    <property type="evidence" value="ECO:0007669"/>
    <property type="project" value="UniProtKB-KW"/>
</dbReference>
<organism evidence="12 13">
    <name type="scientific">Larimichthys crocea</name>
    <name type="common">Large yellow croaker</name>
    <name type="synonym">Pseudosciaena crocea</name>
    <dbReference type="NCBI Taxonomy" id="215358"/>
    <lineage>
        <taxon>Eukaryota</taxon>
        <taxon>Metazoa</taxon>
        <taxon>Chordata</taxon>
        <taxon>Craniata</taxon>
        <taxon>Vertebrata</taxon>
        <taxon>Euteleostomi</taxon>
        <taxon>Actinopterygii</taxon>
        <taxon>Neopterygii</taxon>
        <taxon>Teleostei</taxon>
        <taxon>Neoteleostei</taxon>
        <taxon>Acanthomorphata</taxon>
        <taxon>Eupercaria</taxon>
        <taxon>Sciaenidae</taxon>
        <taxon>Larimichthys</taxon>
    </lineage>
</organism>
<dbReference type="GO" id="GO:0000785">
    <property type="term" value="C:chromatin"/>
    <property type="evidence" value="ECO:0007669"/>
    <property type="project" value="TreeGrafter"/>
</dbReference>
<evidence type="ECO:0000256" key="6">
    <source>
        <dbReference type="ARBA" id="ARBA00023002"/>
    </source>
</evidence>
<dbReference type="Pfam" id="PF13831">
    <property type="entry name" value="PHD_2"/>
    <property type="match status" value="1"/>
</dbReference>
<accession>A0A6G0J8I5</accession>
<dbReference type="SMART" id="SM00333">
    <property type="entry name" value="TUDOR"/>
    <property type="match status" value="1"/>
</dbReference>
<keyword evidence="9" id="KW-0804">Transcription</keyword>
<keyword evidence="4" id="KW-0863">Zinc-finger</keyword>
<dbReference type="SUPFAM" id="SSF57903">
    <property type="entry name" value="FYVE/PHD zinc finger"/>
    <property type="match status" value="1"/>
</dbReference>
<gene>
    <name evidence="12" type="ORF">D5F01_LYC00220</name>
</gene>
<keyword evidence="10" id="KW-0539">Nucleus</keyword>
<keyword evidence="7" id="KW-0408">Iron</keyword>
<dbReference type="AlphaFoldDB" id="A0A6G0J8I5"/>
<dbReference type="GO" id="GO:0005634">
    <property type="term" value="C:nucleus"/>
    <property type="evidence" value="ECO:0007669"/>
    <property type="project" value="UniProtKB-SubCell"/>
</dbReference>
<evidence type="ECO:0000256" key="7">
    <source>
        <dbReference type="ARBA" id="ARBA00023004"/>
    </source>
</evidence>
<dbReference type="GO" id="GO:0032259">
    <property type="term" value="P:methylation"/>
    <property type="evidence" value="ECO:0007669"/>
    <property type="project" value="UniProtKB-KW"/>
</dbReference>
<keyword evidence="12" id="KW-0808">Transferase</keyword>
<keyword evidence="13" id="KW-1185">Reference proteome</keyword>
<keyword evidence="12" id="KW-0489">Methyltransferase</keyword>
<dbReference type="FunFam" id="3.30.40.10:FF:000029">
    <property type="entry name" value="lysine-specific demethylase 4C isoform X1"/>
    <property type="match status" value="1"/>
</dbReference>
<reference evidence="12 13" key="1">
    <citation type="submission" date="2019-07" db="EMBL/GenBank/DDBJ databases">
        <title>Chromosome genome assembly for large yellow croaker.</title>
        <authorList>
            <person name="Xiao S."/>
        </authorList>
    </citation>
    <scope>NUCLEOTIDE SEQUENCE [LARGE SCALE GENOMIC DNA]</scope>
    <source>
        <strain evidence="12">JMULYC20181020</strain>
        <tissue evidence="12">Muscle</tissue>
    </source>
</reference>
<dbReference type="Gene3D" id="3.30.40.10">
    <property type="entry name" value="Zinc/RING finger domain, C3HC4 (zinc finger)"/>
    <property type="match status" value="2"/>
</dbReference>
<dbReference type="SMART" id="SM00249">
    <property type="entry name" value="PHD"/>
    <property type="match status" value="2"/>
</dbReference>
<dbReference type="PANTHER" id="PTHR10694">
    <property type="entry name" value="LYSINE-SPECIFIC DEMETHYLASE"/>
    <property type="match status" value="1"/>
</dbReference>
<dbReference type="Proteomes" id="UP000424527">
    <property type="component" value="Unassembled WGS sequence"/>
</dbReference>
<evidence type="ECO:0000256" key="3">
    <source>
        <dbReference type="ARBA" id="ARBA00022737"/>
    </source>
</evidence>
<protein>
    <submittedName>
        <fullName evidence="12">Lysine-specific demethylase 4C</fullName>
    </submittedName>
</protein>
<dbReference type="EMBL" id="REGW02000001">
    <property type="protein sequence ID" value="KAE8300085.1"/>
    <property type="molecule type" value="Genomic_DNA"/>
</dbReference>
<dbReference type="PANTHER" id="PTHR10694:SF104">
    <property type="entry name" value="LYSINE-SPECIFIC DEMETHYLASE 4C"/>
    <property type="match status" value="1"/>
</dbReference>
<keyword evidence="2" id="KW-0479">Metal-binding</keyword>
<dbReference type="InterPro" id="IPR011011">
    <property type="entry name" value="Znf_FYVE_PHD"/>
</dbReference>
<dbReference type="InterPro" id="IPR040477">
    <property type="entry name" value="KDM4-like_Tudor"/>
</dbReference>
<evidence type="ECO:0000256" key="5">
    <source>
        <dbReference type="ARBA" id="ARBA00022833"/>
    </source>
</evidence>
<dbReference type="InterPro" id="IPR034732">
    <property type="entry name" value="EPHD"/>
</dbReference>
<evidence type="ECO:0000256" key="8">
    <source>
        <dbReference type="ARBA" id="ARBA00023015"/>
    </source>
</evidence>
<evidence type="ECO:0000256" key="9">
    <source>
        <dbReference type="ARBA" id="ARBA00023163"/>
    </source>
</evidence>
<keyword evidence="3" id="KW-0677">Repeat</keyword>
<dbReference type="InterPro" id="IPR019787">
    <property type="entry name" value="Znf_PHD-finger"/>
</dbReference>
<keyword evidence="5" id="KW-0862">Zinc</keyword>
<evidence type="ECO:0000256" key="2">
    <source>
        <dbReference type="ARBA" id="ARBA00022723"/>
    </source>
</evidence>
<dbReference type="PROSITE" id="PS51805">
    <property type="entry name" value="EPHD"/>
    <property type="match status" value="1"/>
</dbReference>
<sequence length="446" mass="50157">MIPVTTSVMNQAWNLERFVLTLRCQRRGPLRAGVTHSGNPLQGLYPLQSNSRLPATTVEPPDANLAEEEEEQEMEAWAKPLVHLWQNRKSCFTAEREYNAHAATAQPYCAVCTLFMPYYQTKQEDNTPIDAKDTFKSSPMEGPTPPCGGLRRTKPLVPEICFSFREQNCPPTPTNPLLQEDGTSPLLYCQGCCLQVHASCYGVAANDVSEQWSCDRCTEGSFMAECCLCNLRGGALKKTQNDKWAHVMCAVALPEARFSDEAKRSPIDTSRIPMQRYKLRCIYCRKRCAGKRQAGACIQCSCGRCPTSFHVTCAHAAGVIMEPDDWPYVVSITCHRHQSRSSSAKQRACQASIALGQTVISKHKNLRYYSSKVTQITSQMFYEVMFDDGSFSNDTYPEDIVVEFEDGSQVLAKREDVYTLDEDLPKKVKRRLVSIRLTGQHINFKP</sequence>
<dbReference type="Pfam" id="PF18104">
    <property type="entry name" value="Tudor_2"/>
    <property type="match status" value="1"/>
</dbReference>
<feature type="domain" description="PHD-type" evidence="11">
    <location>
        <begin position="223"/>
        <end position="338"/>
    </location>
</feature>
<keyword evidence="6" id="KW-0560">Oxidoreductase</keyword>
<dbReference type="Pfam" id="PF13832">
    <property type="entry name" value="zf-HC5HC2H_2"/>
    <property type="match status" value="1"/>
</dbReference>
<dbReference type="GO" id="GO:0032454">
    <property type="term" value="F:histone H3K9 demethylase activity"/>
    <property type="evidence" value="ECO:0007669"/>
    <property type="project" value="TreeGrafter"/>
</dbReference>
<dbReference type="GO" id="GO:0051864">
    <property type="term" value="F:histone H3K36 demethylase activity"/>
    <property type="evidence" value="ECO:0007669"/>
    <property type="project" value="TreeGrafter"/>
</dbReference>
<proteinExistence type="predicted"/>
<evidence type="ECO:0000259" key="11">
    <source>
        <dbReference type="PROSITE" id="PS51805"/>
    </source>
</evidence>
<comment type="caution">
    <text evidence="12">The sequence shown here is derived from an EMBL/GenBank/DDBJ whole genome shotgun (WGS) entry which is preliminary data.</text>
</comment>
<keyword evidence="8" id="KW-0805">Transcription regulation</keyword>
<comment type="subcellular location">
    <subcellularLocation>
        <location evidence="1">Nucleus</location>
    </subcellularLocation>
</comment>
<dbReference type="InterPro" id="IPR013083">
    <property type="entry name" value="Znf_RING/FYVE/PHD"/>
</dbReference>
<evidence type="ECO:0000256" key="4">
    <source>
        <dbReference type="ARBA" id="ARBA00022771"/>
    </source>
</evidence>